<feature type="compositionally biased region" description="Low complexity" evidence="6">
    <location>
        <begin position="102"/>
        <end position="113"/>
    </location>
</feature>
<accession>A0ABZ1VM22</accession>
<keyword evidence="8" id="KW-0808">Transferase</keyword>
<dbReference type="Gene3D" id="3.40.640.10">
    <property type="entry name" value="Type I PLP-dependent aspartate aminotransferase-like (Major domain)"/>
    <property type="match status" value="1"/>
</dbReference>
<gene>
    <name evidence="8" type="ORF">OG727_14595</name>
</gene>
<evidence type="ECO:0000256" key="3">
    <source>
        <dbReference type="ARBA" id="ARBA00023015"/>
    </source>
</evidence>
<dbReference type="SMART" id="SM00345">
    <property type="entry name" value="HTH_GNTR"/>
    <property type="match status" value="1"/>
</dbReference>
<evidence type="ECO:0000259" key="7">
    <source>
        <dbReference type="PROSITE" id="PS50949"/>
    </source>
</evidence>
<evidence type="ECO:0000313" key="8">
    <source>
        <dbReference type="EMBL" id="WUS23402.1"/>
    </source>
</evidence>
<evidence type="ECO:0000256" key="1">
    <source>
        <dbReference type="ARBA" id="ARBA00005384"/>
    </source>
</evidence>
<keyword evidence="5" id="KW-0804">Transcription</keyword>
<dbReference type="PRINTS" id="PR00035">
    <property type="entry name" value="HTHGNTR"/>
</dbReference>
<dbReference type="Pfam" id="PF00392">
    <property type="entry name" value="GntR"/>
    <property type="match status" value="1"/>
</dbReference>
<dbReference type="InterPro" id="IPR015424">
    <property type="entry name" value="PyrdxlP-dep_Trfase"/>
</dbReference>
<name>A0ABZ1VM22_9ACTN</name>
<dbReference type="InterPro" id="IPR036390">
    <property type="entry name" value="WH_DNA-bd_sf"/>
</dbReference>
<feature type="domain" description="HTH gntR-type" evidence="7">
    <location>
        <begin position="20"/>
        <end position="88"/>
    </location>
</feature>
<dbReference type="Gene3D" id="1.10.10.10">
    <property type="entry name" value="Winged helix-like DNA-binding domain superfamily/Winged helix DNA-binding domain"/>
    <property type="match status" value="1"/>
</dbReference>
<dbReference type="InterPro" id="IPR036388">
    <property type="entry name" value="WH-like_DNA-bd_sf"/>
</dbReference>
<dbReference type="InterPro" id="IPR051446">
    <property type="entry name" value="HTH_trans_reg/aminotransferase"/>
</dbReference>
<dbReference type="PANTHER" id="PTHR46577:SF1">
    <property type="entry name" value="HTH-TYPE TRANSCRIPTIONAL REGULATORY PROTEIN GABR"/>
    <property type="match status" value="1"/>
</dbReference>
<reference evidence="8" key="1">
    <citation type="submission" date="2022-10" db="EMBL/GenBank/DDBJ databases">
        <title>The complete genomes of actinobacterial strains from the NBC collection.</title>
        <authorList>
            <person name="Joergensen T.S."/>
            <person name="Alvarez Arevalo M."/>
            <person name="Sterndorff E.B."/>
            <person name="Faurdal D."/>
            <person name="Vuksanovic O."/>
            <person name="Mourched A.-S."/>
            <person name="Charusanti P."/>
            <person name="Shaw S."/>
            <person name="Blin K."/>
            <person name="Weber T."/>
        </authorList>
    </citation>
    <scope>NUCLEOTIDE SEQUENCE</scope>
    <source>
        <strain evidence="8">NBC_01256</strain>
    </source>
</reference>
<keyword evidence="3" id="KW-0805">Transcription regulation</keyword>
<evidence type="ECO:0000256" key="5">
    <source>
        <dbReference type="ARBA" id="ARBA00023163"/>
    </source>
</evidence>
<dbReference type="GO" id="GO:0008483">
    <property type="term" value="F:transaminase activity"/>
    <property type="evidence" value="ECO:0007669"/>
    <property type="project" value="UniProtKB-KW"/>
</dbReference>
<dbReference type="RefSeq" id="WP_328689501.1">
    <property type="nucleotide sequence ID" value="NZ_CP108005.1"/>
</dbReference>
<proteinExistence type="inferred from homology"/>
<dbReference type="Pfam" id="PF00155">
    <property type="entry name" value="Aminotran_1_2"/>
    <property type="match status" value="1"/>
</dbReference>
<sequence>MEDSWATFGRDLHLDLTGPGGLRAALLRALREAVRSGRLAPGTRLPSSRSLAADLGIARNTVADAYAELVAEGWLSARQGSGTHVAWGQLPEGVQGRVLPRATPAARRAPGPADRADRPRFDLTPGTPDVSAFPRTAWLAAARRALTAAPSEAFGYNPSRGRTELRTVLADYLARARGVRADPDRIVVCAGFMQGLALLSRALGTGRVAVESYGLDFHRDVITRAGLRTVPLRVDERGARTEELTALDDVRAALLTPAHQFPTGVPLHPDRRAAAVNWARATGGFILEDDYDGEFRYDRQPVGALQGLDSEHVVYLGTASKSLAPALRLAWMVLPDRLVDQVLALKSTGEWQSGALDQLTLAEFLSSGAYDRHLRGMRLRYRRRRDQLVAALAERAPQVRVSGIAAGLHAVLELPPGTERSVLQAARRQGLALESLSRFHDPSAPPASRDALVVAYGTPPDHSFTGALDALLRALLPGEQAGEYAPG</sequence>
<dbReference type="SUPFAM" id="SSF46785">
    <property type="entry name" value="Winged helix' DNA-binding domain"/>
    <property type="match status" value="1"/>
</dbReference>
<evidence type="ECO:0000256" key="6">
    <source>
        <dbReference type="SAM" id="MobiDB-lite"/>
    </source>
</evidence>
<dbReference type="Proteomes" id="UP001432292">
    <property type="component" value="Chromosome"/>
</dbReference>
<dbReference type="PROSITE" id="PS50949">
    <property type="entry name" value="HTH_GNTR"/>
    <property type="match status" value="1"/>
</dbReference>
<dbReference type="SUPFAM" id="SSF53383">
    <property type="entry name" value="PLP-dependent transferases"/>
    <property type="match status" value="1"/>
</dbReference>
<dbReference type="InterPro" id="IPR000524">
    <property type="entry name" value="Tscrpt_reg_HTH_GntR"/>
</dbReference>
<evidence type="ECO:0000256" key="4">
    <source>
        <dbReference type="ARBA" id="ARBA00023125"/>
    </source>
</evidence>
<keyword evidence="2" id="KW-0663">Pyridoxal phosphate</keyword>
<dbReference type="InterPro" id="IPR015421">
    <property type="entry name" value="PyrdxlP-dep_Trfase_major"/>
</dbReference>
<protein>
    <submittedName>
        <fullName evidence="8">PLP-dependent aminotransferase family protein</fullName>
    </submittedName>
</protein>
<dbReference type="EMBL" id="CP108473">
    <property type="protein sequence ID" value="WUS23402.1"/>
    <property type="molecule type" value="Genomic_DNA"/>
</dbReference>
<dbReference type="CDD" id="cd00609">
    <property type="entry name" value="AAT_like"/>
    <property type="match status" value="1"/>
</dbReference>
<dbReference type="PANTHER" id="PTHR46577">
    <property type="entry name" value="HTH-TYPE TRANSCRIPTIONAL REGULATORY PROTEIN GABR"/>
    <property type="match status" value="1"/>
</dbReference>
<organism evidence="8 9">
    <name type="scientific">Streptomyces caniferus</name>
    <dbReference type="NCBI Taxonomy" id="285557"/>
    <lineage>
        <taxon>Bacteria</taxon>
        <taxon>Bacillati</taxon>
        <taxon>Actinomycetota</taxon>
        <taxon>Actinomycetes</taxon>
        <taxon>Kitasatosporales</taxon>
        <taxon>Streptomycetaceae</taxon>
        <taxon>Streptomyces</taxon>
    </lineage>
</organism>
<keyword evidence="8" id="KW-0032">Aminotransferase</keyword>
<comment type="similarity">
    <text evidence="1">In the C-terminal section; belongs to the class-I pyridoxal-phosphate-dependent aminotransferase family.</text>
</comment>
<feature type="region of interest" description="Disordered" evidence="6">
    <location>
        <begin position="102"/>
        <end position="126"/>
    </location>
</feature>
<keyword evidence="9" id="KW-1185">Reference proteome</keyword>
<dbReference type="InterPro" id="IPR004839">
    <property type="entry name" value="Aminotransferase_I/II_large"/>
</dbReference>
<evidence type="ECO:0000256" key="2">
    <source>
        <dbReference type="ARBA" id="ARBA00022898"/>
    </source>
</evidence>
<evidence type="ECO:0000313" key="9">
    <source>
        <dbReference type="Proteomes" id="UP001432292"/>
    </source>
</evidence>
<keyword evidence="4" id="KW-0238">DNA-binding</keyword>
<dbReference type="CDD" id="cd07377">
    <property type="entry name" value="WHTH_GntR"/>
    <property type="match status" value="1"/>
</dbReference>